<evidence type="ECO:0000259" key="3">
    <source>
        <dbReference type="PROSITE" id="PS51448"/>
    </source>
</evidence>
<organism evidence="4 5">
    <name type="scientific">Pygocentrus nattereri</name>
    <name type="common">Red-bellied piranha</name>
    <dbReference type="NCBI Taxonomy" id="42514"/>
    <lineage>
        <taxon>Eukaryota</taxon>
        <taxon>Metazoa</taxon>
        <taxon>Chordata</taxon>
        <taxon>Craniata</taxon>
        <taxon>Vertebrata</taxon>
        <taxon>Euteleostomi</taxon>
        <taxon>Actinopterygii</taxon>
        <taxon>Neopterygii</taxon>
        <taxon>Teleostei</taxon>
        <taxon>Ostariophysi</taxon>
        <taxon>Characiformes</taxon>
        <taxon>Characoidei</taxon>
        <taxon>Pygocentrus</taxon>
    </lineage>
</organism>
<reference evidence="4" key="2">
    <citation type="submission" date="2025-05" db="UniProtKB">
        <authorList>
            <consortium name="Ensembl"/>
        </authorList>
    </citation>
    <scope>IDENTIFICATION</scope>
</reference>
<dbReference type="Ensembl" id="ENSPNAT00000055028.1">
    <property type="protein sequence ID" value="ENSPNAP00000072509.1"/>
    <property type="gene ID" value="ENSPNAG00000033941.1"/>
</dbReference>
<evidence type="ECO:0000313" key="4">
    <source>
        <dbReference type="Ensembl" id="ENSPNAP00000044092.1"/>
    </source>
</evidence>
<feature type="domain" description="P-type" evidence="3">
    <location>
        <begin position="23"/>
        <end position="63"/>
    </location>
</feature>
<evidence type="ECO:0000256" key="2">
    <source>
        <dbReference type="PROSITE-ProRule" id="PRU00779"/>
    </source>
</evidence>
<keyword evidence="1 2" id="KW-1015">Disulfide bond</keyword>
<dbReference type="CDD" id="cd00111">
    <property type="entry name" value="Trefoil"/>
    <property type="match status" value="1"/>
</dbReference>
<dbReference type="Proteomes" id="UP001501920">
    <property type="component" value="Chromosome 1"/>
</dbReference>
<dbReference type="Ensembl" id="ENSPNAT00000077797.1">
    <property type="protein sequence ID" value="ENSPNAP00000079602.1"/>
    <property type="gene ID" value="ENSPNAG00000032005.1"/>
</dbReference>
<accession>A0AAR2J197</accession>
<dbReference type="GeneTree" id="ENSGT01120000277604"/>
<dbReference type="InterPro" id="IPR044913">
    <property type="entry name" value="P_trefoil_dom_sf"/>
</dbReference>
<dbReference type="InterPro" id="IPR000519">
    <property type="entry name" value="P_trefoil_dom"/>
</dbReference>
<dbReference type="Ensembl" id="ENSPNAT00000076877.1">
    <property type="protein sequence ID" value="ENSPNAP00000074640.1"/>
    <property type="gene ID" value="ENSPNAG00000030369.1"/>
</dbReference>
<dbReference type="PROSITE" id="PS51448">
    <property type="entry name" value="P_TREFOIL_2"/>
    <property type="match status" value="1"/>
</dbReference>
<sequence>SPYTVTYLVVVVLFKDSNVTFLAGCSFPSGQRLPCGRPGTTAAECLRRGCCRDEATFACYYPMDGKLIHTRLCRFQVWGDGVWNTFLREIFQL</sequence>
<dbReference type="Ensembl" id="ENSPNAT00000068053.1">
    <property type="protein sequence ID" value="ENSPNAP00000041785.1"/>
    <property type="gene ID" value="ENSPNAG00000031146.1"/>
</dbReference>
<evidence type="ECO:0000313" key="5">
    <source>
        <dbReference type="Proteomes" id="UP001501920"/>
    </source>
</evidence>
<dbReference type="AlphaFoldDB" id="A0AAR2J197"/>
<feature type="disulfide bond" evidence="2">
    <location>
        <begin position="25"/>
        <end position="51"/>
    </location>
</feature>
<proteinExistence type="predicted"/>
<reference evidence="4 5" key="1">
    <citation type="submission" date="2020-10" db="EMBL/GenBank/DDBJ databases">
        <title>Pygocentrus nattereri (red-bellied piranha) genome, fPygNat1, primary haplotype.</title>
        <authorList>
            <person name="Myers G."/>
            <person name="Meyer A."/>
            <person name="Karagic N."/>
            <person name="Pippel M."/>
            <person name="Winkler S."/>
            <person name="Tracey A."/>
            <person name="Wood J."/>
            <person name="Formenti G."/>
            <person name="Howe K."/>
            <person name="Fedrigo O."/>
            <person name="Jarvis E.D."/>
        </authorList>
    </citation>
    <scope>NUCLEOTIDE SEQUENCE [LARGE SCALE GENOMIC DNA]</scope>
</reference>
<dbReference type="Ensembl" id="ENSPNAT00000072116.1">
    <property type="protein sequence ID" value="ENSPNAP00000044092.1"/>
    <property type="gene ID" value="ENSPNAG00000031878.1"/>
</dbReference>
<feature type="disulfide bond" evidence="2">
    <location>
        <begin position="35"/>
        <end position="50"/>
    </location>
</feature>
<dbReference type="SMART" id="SM00018">
    <property type="entry name" value="PD"/>
    <property type="match status" value="1"/>
</dbReference>
<protein>
    <recommendedName>
        <fullName evidence="3">P-type domain-containing protein</fullName>
    </recommendedName>
</protein>
<evidence type="ECO:0000256" key="1">
    <source>
        <dbReference type="ARBA" id="ARBA00023157"/>
    </source>
</evidence>
<comment type="caution">
    <text evidence="2">Lacks conserved residue(s) required for the propagation of feature annotation.</text>
</comment>
<keyword evidence="5" id="KW-1185">Reference proteome</keyword>
<name>A0AAR2J197_PYGNA</name>
<dbReference type="SUPFAM" id="SSF57492">
    <property type="entry name" value="Trefoil"/>
    <property type="match status" value="1"/>
</dbReference>
<dbReference type="Pfam" id="PF00088">
    <property type="entry name" value="Trefoil"/>
    <property type="match status" value="1"/>
</dbReference>
<dbReference type="Gene3D" id="4.10.110.10">
    <property type="entry name" value="Spasmolytic Protein, domain 1"/>
    <property type="match status" value="1"/>
</dbReference>